<dbReference type="RefSeq" id="WP_085383385.1">
    <property type="nucleotide sequence ID" value="NZ_NAFJ01000096.1"/>
</dbReference>
<keyword evidence="5" id="KW-0574">Periplasm</keyword>
<dbReference type="Pfam" id="PF13416">
    <property type="entry name" value="SBP_bac_8"/>
    <property type="match status" value="1"/>
</dbReference>
<reference evidence="7 8" key="1">
    <citation type="submission" date="2017-03" db="EMBL/GenBank/DDBJ databases">
        <title>Whole genome sequences of fourteen strains of Bradyrhizobium canariense and one strain of Bradyrhizobium japonicum isolated from Lupinus (Papilionoideae: Genisteae) species in Algeria.</title>
        <authorList>
            <person name="Crovadore J."/>
            <person name="Chekireb D."/>
            <person name="Brachmann A."/>
            <person name="Chablais R."/>
            <person name="Cochard B."/>
            <person name="Lefort F."/>
        </authorList>
    </citation>
    <scope>NUCLEOTIDE SEQUENCE [LARGE SCALE GENOMIC DNA]</scope>
    <source>
        <strain evidence="7 8">UBMAN05</strain>
    </source>
</reference>
<gene>
    <name evidence="7" type="ORF">BST63_02800</name>
</gene>
<dbReference type="PANTHER" id="PTHR30006:SF3">
    <property type="entry name" value="THIAMINE-BINDING PERIPLASMIC PROTEIN"/>
    <property type="match status" value="1"/>
</dbReference>
<evidence type="ECO:0000256" key="1">
    <source>
        <dbReference type="ARBA" id="ARBA00004418"/>
    </source>
</evidence>
<evidence type="ECO:0000256" key="3">
    <source>
        <dbReference type="ARBA" id="ARBA00022448"/>
    </source>
</evidence>
<comment type="caution">
    <text evidence="7">The sequence shown here is derived from an EMBL/GenBank/DDBJ whole genome shotgun (WGS) entry which is preliminary data.</text>
</comment>
<evidence type="ECO:0000256" key="4">
    <source>
        <dbReference type="ARBA" id="ARBA00022729"/>
    </source>
</evidence>
<sequence>MKIYTKLLAFMCSGFASVTPQAVVAQNEAIKGSGEVVIATTGGTWELAQKAAFYEPFTKATGIKVVLSPATDVKTLFSLEHGEAPIVDIEQLSAGPVGLYESKNALEKVDYKYFDPETLAGMPEAHRRPFAVGQITYSLGIGYSEDAAKKGPIPKNWVQFFDAKAFPGARALPACNAGFLLDGAVLETALLGDGVPADKLYPLDVERAFRKLGAFRQDVNLFYTSSAAGPQSLIDGRADFAATFNGRIYAVRKDGAKVNFEWNQSLIQTQFWVVVRSSTNRENAMKFLAFASRAQQQAIASNLVAYGPTNLKAFAYINPELRPWLPGSPEHLPKQVQQNYSWWNELGADGKTNYELALDRCNRFMVK</sequence>
<evidence type="ECO:0000256" key="2">
    <source>
        <dbReference type="ARBA" id="ARBA00008520"/>
    </source>
</evidence>
<keyword evidence="8" id="KW-1185">Reference proteome</keyword>
<evidence type="ECO:0008006" key="9">
    <source>
        <dbReference type="Google" id="ProtNLM"/>
    </source>
</evidence>
<dbReference type="InterPro" id="IPR006059">
    <property type="entry name" value="SBP"/>
</dbReference>
<name>A0ABX3XBJ4_9BRAD</name>
<dbReference type="PANTHER" id="PTHR30006">
    <property type="entry name" value="THIAMINE-BINDING PERIPLASMIC PROTEIN-RELATED"/>
    <property type="match status" value="1"/>
</dbReference>
<comment type="subcellular location">
    <subcellularLocation>
        <location evidence="1">Periplasm</location>
    </subcellularLocation>
</comment>
<dbReference type="SUPFAM" id="SSF53850">
    <property type="entry name" value="Periplasmic binding protein-like II"/>
    <property type="match status" value="1"/>
</dbReference>
<proteinExistence type="inferred from homology"/>
<evidence type="ECO:0000256" key="5">
    <source>
        <dbReference type="ARBA" id="ARBA00022764"/>
    </source>
</evidence>
<protein>
    <recommendedName>
        <fullName evidence="9">Spermidine/putrescine transport system substrate-binding protein</fullName>
    </recommendedName>
</protein>
<dbReference type="EMBL" id="NAFK01000117">
    <property type="protein sequence ID" value="OSJ34900.1"/>
    <property type="molecule type" value="Genomic_DNA"/>
</dbReference>
<keyword evidence="4 6" id="KW-0732">Signal</keyword>
<feature type="signal peptide" evidence="6">
    <location>
        <begin position="1"/>
        <end position="22"/>
    </location>
</feature>
<dbReference type="CDD" id="cd13589">
    <property type="entry name" value="PBP2_polyamine_RpCGA009"/>
    <property type="match status" value="1"/>
</dbReference>
<feature type="chain" id="PRO_5045972363" description="Spermidine/putrescine transport system substrate-binding protein" evidence="6">
    <location>
        <begin position="23"/>
        <end position="367"/>
    </location>
</feature>
<dbReference type="Gene3D" id="3.40.190.10">
    <property type="entry name" value="Periplasmic binding protein-like II"/>
    <property type="match status" value="2"/>
</dbReference>
<dbReference type="Proteomes" id="UP000193884">
    <property type="component" value="Unassembled WGS sequence"/>
</dbReference>
<organism evidence="7 8">
    <name type="scientific">Bradyrhizobium canariense</name>
    <dbReference type="NCBI Taxonomy" id="255045"/>
    <lineage>
        <taxon>Bacteria</taxon>
        <taxon>Pseudomonadati</taxon>
        <taxon>Pseudomonadota</taxon>
        <taxon>Alphaproteobacteria</taxon>
        <taxon>Hyphomicrobiales</taxon>
        <taxon>Nitrobacteraceae</taxon>
        <taxon>Bradyrhizobium</taxon>
    </lineage>
</organism>
<accession>A0ABX3XBJ4</accession>
<evidence type="ECO:0000313" key="7">
    <source>
        <dbReference type="EMBL" id="OSJ34900.1"/>
    </source>
</evidence>
<evidence type="ECO:0000256" key="6">
    <source>
        <dbReference type="SAM" id="SignalP"/>
    </source>
</evidence>
<comment type="similarity">
    <text evidence="2">Belongs to the bacterial solute-binding protein 1 family.</text>
</comment>
<keyword evidence="3" id="KW-0813">Transport</keyword>
<evidence type="ECO:0000313" key="8">
    <source>
        <dbReference type="Proteomes" id="UP000193884"/>
    </source>
</evidence>